<accession>A0AAU7MTP5</accession>
<dbReference type="InterPro" id="IPR042099">
    <property type="entry name" value="ANL_N_sf"/>
</dbReference>
<organism evidence="1">
    <name type="scientific">Flagellimonas sp. MMG031</name>
    <dbReference type="NCBI Taxonomy" id="3158549"/>
    <lineage>
        <taxon>Bacteria</taxon>
        <taxon>Pseudomonadati</taxon>
        <taxon>Bacteroidota</taxon>
        <taxon>Flavobacteriia</taxon>
        <taxon>Flavobacteriales</taxon>
        <taxon>Flavobacteriaceae</taxon>
        <taxon>Flagellimonas</taxon>
    </lineage>
</organism>
<dbReference type="RefSeq" id="WP_349351011.1">
    <property type="nucleotide sequence ID" value="NZ_CP157804.1"/>
</dbReference>
<dbReference type="EMBL" id="CP157804">
    <property type="protein sequence ID" value="XBQ21800.1"/>
    <property type="molecule type" value="Genomic_DNA"/>
</dbReference>
<proteinExistence type="predicted"/>
<dbReference type="Gene3D" id="3.40.50.12780">
    <property type="entry name" value="N-terminal domain of ligase-like"/>
    <property type="match status" value="1"/>
</dbReference>
<dbReference type="AlphaFoldDB" id="A0AAU7MTP5"/>
<dbReference type="InterPro" id="IPR053158">
    <property type="entry name" value="CapK_Type1_Caps_Biosynth"/>
</dbReference>
<dbReference type="SUPFAM" id="SSF56801">
    <property type="entry name" value="Acetyl-CoA synthetase-like"/>
    <property type="match status" value="1"/>
</dbReference>
<name>A0AAU7MTP5_9FLAO</name>
<protein>
    <recommendedName>
        <fullName evidence="2">CoF synthetase</fullName>
    </recommendedName>
</protein>
<dbReference type="PANTHER" id="PTHR36932:SF1">
    <property type="entry name" value="CAPSULAR POLYSACCHARIDE BIOSYNTHESIS PROTEIN"/>
    <property type="match status" value="1"/>
</dbReference>
<dbReference type="PANTHER" id="PTHR36932">
    <property type="entry name" value="CAPSULAR POLYSACCHARIDE BIOSYNTHESIS PROTEIN"/>
    <property type="match status" value="1"/>
</dbReference>
<reference evidence="1" key="1">
    <citation type="submission" date="2024-05" db="EMBL/GenBank/DDBJ databases">
        <title>Draft Genome Sequences of Flagellimonas sp. MMG031 and Marinobacter sp. MMG032 Isolated from the dinoflagellate Symbiodinium pilosum.</title>
        <authorList>
            <person name="Shikuma N.J."/>
            <person name="Farrell M.V."/>
        </authorList>
    </citation>
    <scope>NUCLEOTIDE SEQUENCE</scope>
    <source>
        <strain evidence="1">MMG031</strain>
    </source>
</reference>
<evidence type="ECO:0008006" key="2">
    <source>
        <dbReference type="Google" id="ProtNLM"/>
    </source>
</evidence>
<dbReference type="KEGG" id="fld:ABNE31_09315"/>
<sequence length="457" mass="52517">MNNNNYLNRIRYSAFWALDAARGGKIRKDLTDIEQSFSLNSFEALKKKNEGPLMELLDNAVNNSKFYNNLKGYKTLDDFPVTNKHIVKSNLNSLLVRNSENSKLHTIFTSGSTGTPFTIKQTQRKRNRNTADTLFFAGRAGYTLGDKLLYVRLWSKTLKKGKLPSLLQNIEQIDVEELEPENIKRLLKKLQKDKSPKGWLGYPSALEKICDYLDKIESKPIECNVKSIIGMSENLPRHVRSRMWYYFNTPMVSRYSNFENGIIAQQDMDSEHFVVNWGSYIVEILDFDKDEPVKNGELGRIVVTDLYNHATPMIRYDTGDVGAMSTVSTHPFPILETVEGRKTDILKNTDGAMISPYAFMGILPNFSEINQVQYLQTDKKKYTIKLNVDSSFSKKKENEFLTVFKSLVGNSAEVTVNYVNEIPLLSSKKRKLTRNLLTEEQKRKQKKNIHNHLANHK</sequence>
<gene>
    <name evidence="1" type="ORF">ABNE31_09315</name>
</gene>
<evidence type="ECO:0000313" key="1">
    <source>
        <dbReference type="EMBL" id="XBQ21800.1"/>
    </source>
</evidence>